<sequence>MNSNAECESHNLPYYGVLGSLQEQSILDRGPNHNKTANYPYLTYHAETSSSSKNGTNMSDAAGQVQLPLTTAFAWDLQKHSETIIHFRTLLGSPFFCVDVLPRTAVLSRATNNQDFNKSFRGTRLIGLVPESDTRSMPRTSAHDVFTRSWNATIVTHESQEPHFLPNGSYKVLVRALRITGRNETEAHWEYWVSPEVKLVNAKG</sequence>
<comment type="caution">
    <text evidence="1">The sequence shown here is derived from an EMBL/GenBank/DDBJ whole genome shotgun (WGS) entry which is preliminary data.</text>
</comment>
<dbReference type="AlphaFoldDB" id="A0A2N5T709"/>
<protein>
    <submittedName>
        <fullName evidence="1">Uncharacterized protein</fullName>
    </submittedName>
</protein>
<proteinExistence type="predicted"/>
<accession>A0A2N5T709</accession>
<dbReference type="EMBL" id="PGCI01000687">
    <property type="protein sequence ID" value="PLW21248.1"/>
    <property type="molecule type" value="Genomic_DNA"/>
</dbReference>
<organism evidence="1 2">
    <name type="scientific">Puccinia coronata f. sp. avenae</name>
    <dbReference type="NCBI Taxonomy" id="200324"/>
    <lineage>
        <taxon>Eukaryota</taxon>
        <taxon>Fungi</taxon>
        <taxon>Dikarya</taxon>
        <taxon>Basidiomycota</taxon>
        <taxon>Pucciniomycotina</taxon>
        <taxon>Pucciniomycetes</taxon>
        <taxon>Pucciniales</taxon>
        <taxon>Pucciniaceae</taxon>
        <taxon>Puccinia</taxon>
    </lineage>
</organism>
<reference evidence="1 2" key="1">
    <citation type="submission" date="2017-11" db="EMBL/GenBank/DDBJ databases">
        <title>De novo assembly and phasing of dikaryotic genomes from two isolates of Puccinia coronata f. sp. avenae, the causal agent of oat crown rust.</title>
        <authorList>
            <person name="Miller M.E."/>
            <person name="Zhang Y."/>
            <person name="Omidvar V."/>
            <person name="Sperschneider J."/>
            <person name="Schwessinger B."/>
            <person name="Raley C."/>
            <person name="Palmer J.M."/>
            <person name="Garnica D."/>
            <person name="Upadhyaya N."/>
            <person name="Rathjen J."/>
            <person name="Taylor J.M."/>
            <person name="Park R.F."/>
            <person name="Dodds P.N."/>
            <person name="Hirsch C.D."/>
            <person name="Kianian S.F."/>
            <person name="Figueroa M."/>
        </authorList>
    </citation>
    <scope>NUCLEOTIDE SEQUENCE [LARGE SCALE GENOMIC DNA]</scope>
    <source>
        <strain evidence="1">12SD80</strain>
    </source>
</reference>
<name>A0A2N5T709_9BASI</name>
<evidence type="ECO:0000313" key="2">
    <source>
        <dbReference type="Proteomes" id="UP000235392"/>
    </source>
</evidence>
<gene>
    <name evidence="1" type="ORF">PCASD_17587</name>
</gene>
<evidence type="ECO:0000313" key="1">
    <source>
        <dbReference type="EMBL" id="PLW21248.1"/>
    </source>
</evidence>
<dbReference type="Proteomes" id="UP000235392">
    <property type="component" value="Unassembled WGS sequence"/>
</dbReference>